<keyword evidence="2 5" id="KW-0238">DNA-binding</keyword>
<dbReference type="PROSITE" id="PS50995">
    <property type="entry name" value="HTH_MARR_2"/>
    <property type="match status" value="1"/>
</dbReference>
<evidence type="ECO:0000256" key="3">
    <source>
        <dbReference type="ARBA" id="ARBA00023163"/>
    </source>
</evidence>
<dbReference type="PRINTS" id="PR00598">
    <property type="entry name" value="HTHMARR"/>
</dbReference>
<dbReference type="RefSeq" id="WP_176828159.1">
    <property type="nucleotide sequence ID" value="NZ_FMZV01000021.1"/>
</dbReference>
<evidence type="ECO:0000259" key="4">
    <source>
        <dbReference type="PROSITE" id="PS50995"/>
    </source>
</evidence>
<dbReference type="InterPro" id="IPR036388">
    <property type="entry name" value="WH-like_DNA-bd_sf"/>
</dbReference>
<dbReference type="SUPFAM" id="SSF46785">
    <property type="entry name" value="Winged helix' DNA-binding domain"/>
    <property type="match status" value="1"/>
</dbReference>
<gene>
    <name evidence="5" type="ORF">SAMN04488239_12145</name>
</gene>
<dbReference type="Gene3D" id="1.10.10.10">
    <property type="entry name" value="Winged helix-like DNA-binding domain superfamily/Winged helix DNA-binding domain"/>
    <property type="match status" value="1"/>
</dbReference>
<name>A0A1G7DJB2_9RHOB</name>
<dbReference type="InterPro" id="IPR036390">
    <property type="entry name" value="WH_DNA-bd_sf"/>
</dbReference>
<dbReference type="AlphaFoldDB" id="A0A1G7DJB2"/>
<evidence type="ECO:0000313" key="5">
    <source>
        <dbReference type="EMBL" id="SDE51166.1"/>
    </source>
</evidence>
<reference evidence="6" key="1">
    <citation type="submission" date="2016-10" db="EMBL/GenBank/DDBJ databases">
        <authorList>
            <person name="Varghese N."/>
            <person name="Submissions S."/>
        </authorList>
    </citation>
    <scope>NUCLEOTIDE SEQUENCE [LARGE SCALE GENOMIC DNA]</scope>
    <source>
        <strain evidence="6">CGMCC 1.9108</strain>
    </source>
</reference>
<dbReference type="EMBL" id="FMZV01000021">
    <property type="protein sequence ID" value="SDE51166.1"/>
    <property type="molecule type" value="Genomic_DNA"/>
</dbReference>
<dbReference type="InterPro" id="IPR000835">
    <property type="entry name" value="HTH_MarR-typ"/>
</dbReference>
<evidence type="ECO:0000256" key="2">
    <source>
        <dbReference type="ARBA" id="ARBA00023125"/>
    </source>
</evidence>
<dbReference type="Proteomes" id="UP000199628">
    <property type="component" value="Unassembled WGS sequence"/>
</dbReference>
<dbReference type="STRING" id="639004.SAMN04488239_12145"/>
<dbReference type="SMART" id="SM00347">
    <property type="entry name" value="HTH_MARR"/>
    <property type="match status" value="1"/>
</dbReference>
<dbReference type="PANTHER" id="PTHR35790">
    <property type="entry name" value="HTH-TYPE TRANSCRIPTIONAL REGULATOR PCHR"/>
    <property type="match status" value="1"/>
</dbReference>
<dbReference type="PANTHER" id="PTHR35790:SF4">
    <property type="entry name" value="HTH-TYPE TRANSCRIPTIONAL REGULATOR PCHR"/>
    <property type="match status" value="1"/>
</dbReference>
<evidence type="ECO:0000313" key="6">
    <source>
        <dbReference type="Proteomes" id="UP000199628"/>
    </source>
</evidence>
<keyword evidence="6" id="KW-1185">Reference proteome</keyword>
<dbReference type="InterPro" id="IPR052067">
    <property type="entry name" value="Metal_resp_HTH_trans_reg"/>
</dbReference>
<protein>
    <submittedName>
        <fullName evidence="5">DNA-binding transcriptional regulator, MarR family</fullName>
    </submittedName>
</protein>
<evidence type="ECO:0000256" key="1">
    <source>
        <dbReference type="ARBA" id="ARBA00023015"/>
    </source>
</evidence>
<organism evidence="5 6">
    <name type="scientific">Ruegeria marina</name>
    <dbReference type="NCBI Taxonomy" id="639004"/>
    <lineage>
        <taxon>Bacteria</taxon>
        <taxon>Pseudomonadati</taxon>
        <taxon>Pseudomonadota</taxon>
        <taxon>Alphaproteobacteria</taxon>
        <taxon>Rhodobacterales</taxon>
        <taxon>Roseobacteraceae</taxon>
        <taxon>Ruegeria</taxon>
    </lineage>
</organism>
<proteinExistence type="predicted"/>
<dbReference type="GO" id="GO:0003677">
    <property type="term" value="F:DNA binding"/>
    <property type="evidence" value="ECO:0007669"/>
    <property type="project" value="UniProtKB-KW"/>
</dbReference>
<dbReference type="GO" id="GO:0003700">
    <property type="term" value="F:DNA-binding transcription factor activity"/>
    <property type="evidence" value="ECO:0007669"/>
    <property type="project" value="InterPro"/>
</dbReference>
<dbReference type="Pfam" id="PF12802">
    <property type="entry name" value="MarR_2"/>
    <property type="match status" value="1"/>
</dbReference>
<accession>A0A1G7DJB2</accession>
<keyword evidence="1" id="KW-0805">Transcription regulation</keyword>
<sequence length="170" mass="19019">MTSLKPQNLEPQQAEFRPIKTLLDALSFRISRLAAINERAGGHYFKSEFDLSLSEWRILGVTAAKRGIQFSELRDLLLLDKGQLSRTIKSLCKRGLINTRKSDSDARQIELQITAAGQVLHDKVLAFTIERNAAMGAVLTDAEWATFDHLLSKLIDHNQSLLVAKGMTDD</sequence>
<feature type="domain" description="HTH marR-type" evidence="4">
    <location>
        <begin position="12"/>
        <end position="156"/>
    </location>
</feature>
<keyword evidence="3" id="KW-0804">Transcription</keyword>